<keyword evidence="5" id="KW-1133">Transmembrane helix</keyword>
<evidence type="ECO:0000313" key="8">
    <source>
        <dbReference type="Proteomes" id="UP001596457"/>
    </source>
</evidence>
<dbReference type="Proteomes" id="UP001596457">
    <property type="component" value="Unassembled WGS sequence"/>
</dbReference>
<evidence type="ECO:0000313" key="7">
    <source>
        <dbReference type="EMBL" id="MFC7462115.1"/>
    </source>
</evidence>
<keyword evidence="3" id="KW-0807">Transducer</keyword>
<comment type="similarity">
    <text evidence="2">Belongs to the methyl-accepting chemotaxis (MCP) protein family.</text>
</comment>
<accession>A0ABW2SF08</accession>
<dbReference type="PANTHER" id="PTHR43531:SF14">
    <property type="entry name" value="METHYL-ACCEPTING CHEMOTAXIS PROTEIN I-RELATED"/>
    <property type="match status" value="1"/>
</dbReference>
<gene>
    <name evidence="7" type="ORF">ACFQU0_16950</name>
</gene>
<dbReference type="SMART" id="SM00283">
    <property type="entry name" value="MA"/>
    <property type="match status" value="1"/>
</dbReference>
<name>A0ABW2SF08_9BURK</name>
<dbReference type="PROSITE" id="PS50111">
    <property type="entry name" value="CHEMOTAXIS_TRANSDUC_2"/>
    <property type="match status" value="1"/>
</dbReference>
<feature type="domain" description="Methyl-accepting transducer" evidence="6">
    <location>
        <begin position="276"/>
        <end position="505"/>
    </location>
</feature>
<evidence type="ECO:0000256" key="4">
    <source>
        <dbReference type="SAM" id="MobiDB-lite"/>
    </source>
</evidence>
<dbReference type="PRINTS" id="PR00260">
    <property type="entry name" value="CHEMTRNSDUCR"/>
</dbReference>
<dbReference type="InterPro" id="IPR024478">
    <property type="entry name" value="HlyB_4HB_MCP"/>
</dbReference>
<keyword evidence="8" id="KW-1185">Reference proteome</keyword>
<organism evidence="7 8">
    <name type="scientific">Hydrogenophaga defluvii</name>
    <dbReference type="NCBI Taxonomy" id="249410"/>
    <lineage>
        <taxon>Bacteria</taxon>
        <taxon>Pseudomonadati</taxon>
        <taxon>Pseudomonadota</taxon>
        <taxon>Betaproteobacteria</taxon>
        <taxon>Burkholderiales</taxon>
        <taxon>Comamonadaceae</taxon>
        <taxon>Hydrogenophaga</taxon>
    </lineage>
</organism>
<evidence type="ECO:0000259" key="6">
    <source>
        <dbReference type="PROSITE" id="PS50111"/>
    </source>
</evidence>
<keyword evidence="5" id="KW-0812">Transmembrane</keyword>
<dbReference type="Pfam" id="PF00015">
    <property type="entry name" value="MCPsignal"/>
    <property type="match status" value="1"/>
</dbReference>
<dbReference type="InterPro" id="IPR051310">
    <property type="entry name" value="MCP_chemotaxis"/>
</dbReference>
<dbReference type="PANTHER" id="PTHR43531">
    <property type="entry name" value="PROTEIN ICFG"/>
    <property type="match status" value="1"/>
</dbReference>
<keyword evidence="5" id="KW-0472">Membrane</keyword>
<evidence type="ECO:0000256" key="5">
    <source>
        <dbReference type="SAM" id="Phobius"/>
    </source>
</evidence>
<proteinExistence type="inferred from homology"/>
<dbReference type="Gene3D" id="1.10.287.950">
    <property type="entry name" value="Methyl-accepting chemotaxis protein"/>
    <property type="match status" value="1"/>
</dbReference>
<feature type="region of interest" description="Disordered" evidence="4">
    <location>
        <begin position="541"/>
        <end position="564"/>
    </location>
</feature>
<evidence type="ECO:0000256" key="2">
    <source>
        <dbReference type="ARBA" id="ARBA00029447"/>
    </source>
</evidence>
<protein>
    <submittedName>
        <fullName evidence="7">Methyl-accepting chemotaxis protein</fullName>
    </submittedName>
</protein>
<reference evidence="8" key="1">
    <citation type="journal article" date="2019" name="Int. J. Syst. Evol. Microbiol.">
        <title>The Global Catalogue of Microorganisms (GCM) 10K type strain sequencing project: providing services to taxonomists for standard genome sequencing and annotation.</title>
        <authorList>
            <consortium name="The Broad Institute Genomics Platform"/>
            <consortium name="The Broad Institute Genome Sequencing Center for Infectious Disease"/>
            <person name="Wu L."/>
            <person name="Ma J."/>
        </authorList>
    </citation>
    <scope>NUCLEOTIDE SEQUENCE [LARGE SCALE GENOMIC DNA]</scope>
    <source>
        <strain evidence="8">CCUG 53903</strain>
    </source>
</reference>
<comment type="caution">
    <text evidence="7">The sequence shown here is derived from an EMBL/GenBank/DDBJ whole genome shotgun (WGS) entry which is preliminary data.</text>
</comment>
<evidence type="ECO:0000256" key="3">
    <source>
        <dbReference type="PROSITE-ProRule" id="PRU00284"/>
    </source>
</evidence>
<dbReference type="EMBL" id="JBHTBZ010000055">
    <property type="protein sequence ID" value="MFC7462115.1"/>
    <property type="molecule type" value="Genomic_DNA"/>
</dbReference>
<keyword evidence="1" id="KW-0488">Methylation</keyword>
<dbReference type="InterPro" id="IPR004089">
    <property type="entry name" value="MCPsignal_dom"/>
</dbReference>
<dbReference type="InterPro" id="IPR004090">
    <property type="entry name" value="Chemotax_Me-accpt_rcpt"/>
</dbReference>
<dbReference type="SUPFAM" id="SSF58104">
    <property type="entry name" value="Methyl-accepting chemotaxis protein (MCP) signaling domain"/>
    <property type="match status" value="1"/>
</dbReference>
<feature type="transmembrane region" description="Helical" evidence="5">
    <location>
        <begin position="12"/>
        <end position="33"/>
    </location>
</feature>
<dbReference type="CDD" id="cd11386">
    <property type="entry name" value="MCP_signal"/>
    <property type="match status" value="1"/>
</dbReference>
<evidence type="ECO:0000256" key="1">
    <source>
        <dbReference type="ARBA" id="ARBA00022481"/>
    </source>
</evidence>
<feature type="transmembrane region" description="Helical" evidence="5">
    <location>
        <begin position="193"/>
        <end position="214"/>
    </location>
</feature>
<dbReference type="RefSeq" id="WP_382202848.1">
    <property type="nucleotide sequence ID" value="NZ_JBHTBZ010000055.1"/>
</dbReference>
<dbReference type="Pfam" id="PF12729">
    <property type="entry name" value="4HB_MCP_1"/>
    <property type="match status" value="1"/>
</dbReference>
<sequence>MSFLSRFRVGALLTTSFILVAALSLVVGGVALFNMQRMNEAAKTSYESDLVGLSLTKEANINLLYIGRDVRNAILASTKEQREAALAGIQKNMAQARSLMDRAKPLFYSERGRAMFAELDTQWQTYQKEVDNISRSIAGEELSQARKSTDLLFTDFKRQVDVVDKLMTELTVVKENNAERLFKESVESYNTTFWTMVVLVAGALLVGMALGMLISRNITRQLGGEPAYAVDVATSIAQGDLARSIDVRPGDSSSIVAAMAAMRQQLANVVGQVRQASDSIATGSQQIASGTQDLSQRTEEQASNLEETAASMEELTGTVRSNADTAEQANKLAQQTSDAANNGGEKVGRVVSTMQGIADSSRRIADIIGVIDGIAFQTNILALNAAVEAARAGEQGRGFAVVASEVRNLAQRSASAAKEIKDLIGQSVGQVEQGTVIASEAGAAMQDIVDRVRNVSQLIREISAATAEQTTGIEQVGTAVMQMDQVTQQNAALVEESAAAADSLRAQAARLTEVVNVFKLEGGTGTSYGTSQAALHAVTPAPVGQHSAGRRLGAPGGEQLALAR</sequence>